<feature type="compositionally biased region" description="Low complexity" evidence="4">
    <location>
        <begin position="214"/>
        <end position="245"/>
    </location>
</feature>
<dbReference type="EMBL" id="CP090165">
    <property type="protein sequence ID" value="UJO15250.1"/>
    <property type="molecule type" value="Genomic_DNA"/>
</dbReference>
<dbReference type="KEGG" id="ffu:CLAFUR5_08074"/>
<feature type="repeat" description="WD" evidence="3">
    <location>
        <begin position="599"/>
        <end position="634"/>
    </location>
</feature>
<dbReference type="InterPro" id="IPR019775">
    <property type="entry name" value="WD40_repeat_CS"/>
</dbReference>
<evidence type="ECO:0000256" key="3">
    <source>
        <dbReference type="PROSITE-ProRule" id="PRU00221"/>
    </source>
</evidence>
<gene>
    <name evidence="5" type="ORF">CLAFUR5_08074</name>
</gene>
<keyword evidence="6" id="KW-1185">Reference proteome</keyword>
<dbReference type="InterPro" id="IPR015943">
    <property type="entry name" value="WD40/YVTN_repeat-like_dom_sf"/>
</dbReference>
<dbReference type="PROSITE" id="PS00678">
    <property type="entry name" value="WD_REPEATS_1"/>
    <property type="match status" value="1"/>
</dbReference>
<reference evidence="5" key="1">
    <citation type="submission" date="2021-12" db="EMBL/GenBank/DDBJ databases">
        <authorList>
            <person name="Zaccaron A."/>
            <person name="Stergiopoulos I."/>
        </authorList>
    </citation>
    <scope>NUCLEOTIDE SEQUENCE</scope>
    <source>
        <strain evidence="5">Race5_Kim</strain>
    </source>
</reference>
<dbReference type="PROSITE" id="PS50294">
    <property type="entry name" value="WD_REPEATS_REGION"/>
    <property type="match status" value="1"/>
</dbReference>
<dbReference type="PROSITE" id="PS50082">
    <property type="entry name" value="WD_REPEATS_2"/>
    <property type="match status" value="1"/>
</dbReference>
<keyword evidence="2" id="KW-0677">Repeat</keyword>
<accession>A0A9Q8LD97</accession>
<dbReference type="Gene3D" id="2.130.10.10">
    <property type="entry name" value="YVTN repeat-like/Quinoprotein amine dehydrogenase"/>
    <property type="match status" value="1"/>
</dbReference>
<dbReference type="PANTHER" id="PTHR43991:SF12">
    <property type="entry name" value="WD REPEAT PROTEIN (AFU_ORTHOLOGUE AFUA_8G05640)"/>
    <property type="match status" value="1"/>
</dbReference>
<evidence type="ECO:0008006" key="7">
    <source>
        <dbReference type="Google" id="ProtNLM"/>
    </source>
</evidence>
<keyword evidence="1 3" id="KW-0853">WD repeat</keyword>
<evidence type="ECO:0000313" key="5">
    <source>
        <dbReference type="EMBL" id="UJO15250.1"/>
    </source>
</evidence>
<dbReference type="AlphaFoldDB" id="A0A9Q8LD97"/>
<feature type="region of interest" description="Disordered" evidence="4">
    <location>
        <begin position="149"/>
        <end position="245"/>
    </location>
</feature>
<dbReference type="SMART" id="SM00320">
    <property type="entry name" value="WD40"/>
    <property type="match status" value="2"/>
</dbReference>
<dbReference type="OrthoDB" id="20669at2759"/>
<dbReference type="InterPro" id="IPR001680">
    <property type="entry name" value="WD40_rpt"/>
</dbReference>
<protein>
    <recommendedName>
        <fullName evidence="7">WD40 repeat-like protein</fullName>
    </recommendedName>
</protein>
<evidence type="ECO:0000256" key="4">
    <source>
        <dbReference type="SAM" id="MobiDB-lite"/>
    </source>
</evidence>
<dbReference type="GeneID" id="71987952"/>
<dbReference type="PANTHER" id="PTHR43991">
    <property type="entry name" value="WD REPEAT PROTEIN (AFU_ORTHOLOGUE AFUA_8G05640)-RELATED"/>
    <property type="match status" value="1"/>
</dbReference>
<name>A0A9Q8LD97_PASFU</name>
<dbReference type="SUPFAM" id="SSF50978">
    <property type="entry name" value="WD40 repeat-like"/>
    <property type="match status" value="1"/>
</dbReference>
<proteinExistence type="predicted"/>
<sequence>MADIFYFSSPRKPSPLAKCRPTFTSRPKVRRRRAVDENMFTTQTACVARHSEPIFCPNAGLPLSLPGAALDRHPLPIHYNVHYDYIYDDDDDEHEGGVALSTNHDNELPTDEPNEILMTDTPVHNTSDAYIASNTLPLLDRFDSRHDARAVHSTEHDLRRRDHPRPETSEIREEEDGRRLRLPLQGRPSDGRLHDRMNVVVRPAAISSSDLHGRGSVASSRPPSSRATPNTLSTNSSRTVSRRTSYQNVSSHVQTMPAREADASSIQYSNANQMTPTHAYEDEMELDDDAMPVDDPRRNYDFADFMDSWRLRSMHDKRLPKFEPGLQSSIRIGRSDHPVTRKQVRSQEVDMQGLRWKLIGPSRCDANTARDMLHPSRSTSSYMTHSQPHPLAEEERLFSFRSFLPGRRARFNHYQLRNVLTACNRNTLLYAAGNEVKQASLSCPSTDETVMDLSSPANCAAGFRITCLSATETLTSSHSTSSPVLLAGGFYGEYAVLNLSSPSNTPSEGYVTHAYNGLVTHIHDYPARRSGLTQAVFCSNDCKVRIMDVRRLQFTNTFSYEHAINCAATSPDRRLRVLVGDSQETLITDAERGTTLVTLKEHTDHAFACDWSPCGRYVATGAQDGTVLVWDARNWAKPLNNLPSAMTCARSLTFTDDGALIAAENDDVVRIYDKSGGGSGSYNAWQEIRFFGSVAGVAVLEGGEEVVVSNADRTAGGLLTFERTPKGRGEGGTYGRRLKGGSQSWRCGREVGGAEDVVDELHF</sequence>
<evidence type="ECO:0000256" key="1">
    <source>
        <dbReference type="ARBA" id="ARBA00022574"/>
    </source>
</evidence>
<reference evidence="5" key="2">
    <citation type="journal article" date="2022" name="Microb. Genom.">
        <title>A chromosome-scale genome assembly of the tomato pathogen Cladosporium fulvum reveals a compartmentalized genome architecture and the presence of a dispensable chromosome.</title>
        <authorList>
            <person name="Zaccaron A.Z."/>
            <person name="Chen L.H."/>
            <person name="Samaras A."/>
            <person name="Stergiopoulos I."/>
        </authorList>
    </citation>
    <scope>NUCLEOTIDE SEQUENCE</scope>
    <source>
        <strain evidence="5">Race5_Kim</strain>
    </source>
</reference>
<feature type="compositionally biased region" description="Basic and acidic residues" evidence="4">
    <location>
        <begin position="149"/>
        <end position="179"/>
    </location>
</feature>
<dbReference type="Proteomes" id="UP000756132">
    <property type="component" value="Chromosome 3"/>
</dbReference>
<evidence type="ECO:0000256" key="2">
    <source>
        <dbReference type="ARBA" id="ARBA00022737"/>
    </source>
</evidence>
<organism evidence="5 6">
    <name type="scientific">Passalora fulva</name>
    <name type="common">Tomato leaf mold</name>
    <name type="synonym">Cladosporium fulvum</name>
    <dbReference type="NCBI Taxonomy" id="5499"/>
    <lineage>
        <taxon>Eukaryota</taxon>
        <taxon>Fungi</taxon>
        <taxon>Dikarya</taxon>
        <taxon>Ascomycota</taxon>
        <taxon>Pezizomycotina</taxon>
        <taxon>Dothideomycetes</taxon>
        <taxon>Dothideomycetidae</taxon>
        <taxon>Mycosphaerellales</taxon>
        <taxon>Mycosphaerellaceae</taxon>
        <taxon>Fulvia</taxon>
    </lineage>
</organism>
<dbReference type="Pfam" id="PF00400">
    <property type="entry name" value="WD40"/>
    <property type="match status" value="1"/>
</dbReference>
<evidence type="ECO:0000313" key="6">
    <source>
        <dbReference type="Proteomes" id="UP000756132"/>
    </source>
</evidence>
<dbReference type="RefSeq" id="XP_047759616.1">
    <property type="nucleotide sequence ID" value="XM_047907222.1"/>
</dbReference>
<dbReference type="InterPro" id="IPR036322">
    <property type="entry name" value="WD40_repeat_dom_sf"/>
</dbReference>